<evidence type="ECO:0000256" key="1">
    <source>
        <dbReference type="SAM" id="MobiDB-lite"/>
    </source>
</evidence>
<feature type="compositionally biased region" description="Acidic residues" evidence="1">
    <location>
        <begin position="23"/>
        <end position="36"/>
    </location>
</feature>
<gene>
    <name evidence="2" type="ORF">Pfra01_000641100</name>
</gene>
<evidence type="ECO:0000313" key="2">
    <source>
        <dbReference type="EMBL" id="GMF29692.1"/>
    </source>
</evidence>
<name>A0A9W6U634_9STRA</name>
<dbReference type="OrthoDB" id="106977at2759"/>
<dbReference type="AlphaFoldDB" id="A0A9W6U634"/>
<evidence type="ECO:0000313" key="3">
    <source>
        <dbReference type="Proteomes" id="UP001165121"/>
    </source>
</evidence>
<keyword evidence="3" id="KW-1185">Reference proteome</keyword>
<reference evidence="2" key="1">
    <citation type="submission" date="2023-04" db="EMBL/GenBank/DDBJ databases">
        <title>Phytophthora fragariaefolia NBRC 109709.</title>
        <authorList>
            <person name="Ichikawa N."/>
            <person name="Sato H."/>
            <person name="Tonouchi N."/>
        </authorList>
    </citation>
    <scope>NUCLEOTIDE SEQUENCE</scope>
    <source>
        <strain evidence="2">NBRC 109709</strain>
    </source>
</reference>
<accession>A0A9W6U634</accession>
<protein>
    <submittedName>
        <fullName evidence="2">Unnamed protein product</fullName>
    </submittedName>
</protein>
<sequence>MVLTRAQARAQAAARSQAAAQEIDGDMEIDDDDNDDGEVHDATDDGKIGAAGADRNAAIFVAGKAPTTSLQALGPSVQDHVAALAQQFLLESQVLAREHAALQYQQEGQKLTQNAALMAVQASTETNVWQITDQQRDSAVRLGCNGVRGTVTSVHCSCRRKLNNKTKCRVWGKVNSVYVWDGGGGHPSSCESLKCRSIPDWLKWVWLPTFIQFGNDNGAHASRVPVPTFVHCVPILKNTTSSTSESGAGSAGPSAYHVMEKDLKPWELYDLSSTEEPENLDAMKEYFMHYQQIRGKMTNNAYTRDALQRS</sequence>
<dbReference type="Proteomes" id="UP001165121">
    <property type="component" value="Unassembled WGS sequence"/>
</dbReference>
<feature type="region of interest" description="Disordered" evidence="1">
    <location>
        <begin position="19"/>
        <end position="48"/>
    </location>
</feature>
<organism evidence="2 3">
    <name type="scientific">Phytophthora fragariaefolia</name>
    <dbReference type="NCBI Taxonomy" id="1490495"/>
    <lineage>
        <taxon>Eukaryota</taxon>
        <taxon>Sar</taxon>
        <taxon>Stramenopiles</taxon>
        <taxon>Oomycota</taxon>
        <taxon>Peronosporomycetes</taxon>
        <taxon>Peronosporales</taxon>
        <taxon>Peronosporaceae</taxon>
        <taxon>Phytophthora</taxon>
    </lineage>
</organism>
<comment type="caution">
    <text evidence="2">The sequence shown here is derived from an EMBL/GenBank/DDBJ whole genome shotgun (WGS) entry which is preliminary data.</text>
</comment>
<proteinExistence type="predicted"/>
<dbReference type="EMBL" id="BSXT01000544">
    <property type="protein sequence ID" value="GMF29692.1"/>
    <property type="molecule type" value="Genomic_DNA"/>
</dbReference>
<feature type="compositionally biased region" description="Basic and acidic residues" evidence="1">
    <location>
        <begin position="37"/>
        <end position="47"/>
    </location>
</feature>